<evidence type="ECO:0000256" key="1">
    <source>
        <dbReference type="SAM" id="Coils"/>
    </source>
</evidence>
<reference evidence="3 4" key="1">
    <citation type="submission" date="2022-11" db="UniProtKB">
        <authorList>
            <consortium name="WormBaseParasite"/>
        </authorList>
    </citation>
    <scope>IDENTIFICATION</scope>
</reference>
<evidence type="ECO:0000313" key="3">
    <source>
        <dbReference type="WBParaSite" id="PSU_v2.g20124.t1"/>
    </source>
</evidence>
<sequence length="78" mass="9305">MEEASSERHLSFDNEVSRYQWMLQKVYKEKKELELLNEQLRTQLAMEKRAHEATKKELLIIQTAHRDGSNPPELDDHL</sequence>
<dbReference type="AlphaFoldDB" id="A0A914YQ33"/>
<keyword evidence="1" id="KW-0175">Coiled coil</keyword>
<evidence type="ECO:0000313" key="2">
    <source>
        <dbReference type="Proteomes" id="UP000887577"/>
    </source>
</evidence>
<name>A0A914YQ33_9BILA</name>
<dbReference type="WBParaSite" id="PSU_v2.g21139.t1">
    <property type="protein sequence ID" value="PSU_v2.g21139.t1"/>
    <property type="gene ID" value="PSU_v2.g21139"/>
</dbReference>
<keyword evidence="2" id="KW-1185">Reference proteome</keyword>
<protein>
    <submittedName>
        <fullName evidence="3 4">Uncharacterized protein</fullName>
    </submittedName>
</protein>
<dbReference type="WBParaSite" id="PSU_v2.g20124.t1">
    <property type="protein sequence ID" value="PSU_v2.g20124.t1"/>
    <property type="gene ID" value="PSU_v2.g20124"/>
</dbReference>
<accession>A0A914YQ33</accession>
<proteinExistence type="predicted"/>
<evidence type="ECO:0000313" key="4">
    <source>
        <dbReference type="WBParaSite" id="PSU_v2.g21139.t1"/>
    </source>
</evidence>
<feature type="coiled-coil region" evidence="1">
    <location>
        <begin position="23"/>
        <end position="57"/>
    </location>
</feature>
<dbReference type="Proteomes" id="UP000887577">
    <property type="component" value="Unplaced"/>
</dbReference>
<organism evidence="2 4">
    <name type="scientific">Panagrolaimus superbus</name>
    <dbReference type="NCBI Taxonomy" id="310955"/>
    <lineage>
        <taxon>Eukaryota</taxon>
        <taxon>Metazoa</taxon>
        <taxon>Ecdysozoa</taxon>
        <taxon>Nematoda</taxon>
        <taxon>Chromadorea</taxon>
        <taxon>Rhabditida</taxon>
        <taxon>Tylenchina</taxon>
        <taxon>Panagrolaimomorpha</taxon>
        <taxon>Panagrolaimoidea</taxon>
        <taxon>Panagrolaimidae</taxon>
        <taxon>Panagrolaimus</taxon>
    </lineage>
</organism>